<dbReference type="AlphaFoldDB" id="A0A368LH03"/>
<dbReference type="SMART" id="SM00895">
    <property type="entry name" value="FCD"/>
    <property type="match status" value="1"/>
</dbReference>
<name>A0A368LH03_9VIBR</name>
<keyword evidence="1" id="KW-0805">Transcription regulation</keyword>
<dbReference type="Gene3D" id="1.10.10.10">
    <property type="entry name" value="Winged helix-like DNA-binding domain superfamily/Winged helix DNA-binding domain"/>
    <property type="match status" value="1"/>
</dbReference>
<dbReference type="InterPro" id="IPR036388">
    <property type="entry name" value="WH-like_DNA-bd_sf"/>
</dbReference>
<organism evidence="5 6">
    <name type="scientific">Vibrio casei</name>
    <dbReference type="NCBI Taxonomy" id="673372"/>
    <lineage>
        <taxon>Bacteria</taxon>
        <taxon>Pseudomonadati</taxon>
        <taxon>Pseudomonadota</taxon>
        <taxon>Gammaproteobacteria</taxon>
        <taxon>Vibrionales</taxon>
        <taxon>Vibrionaceae</taxon>
        <taxon>Vibrio</taxon>
    </lineage>
</organism>
<dbReference type="SUPFAM" id="SSF46785">
    <property type="entry name" value="Winged helix' DNA-binding domain"/>
    <property type="match status" value="1"/>
</dbReference>
<dbReference type="Pfam" id="PF00392">
    <property type="entry name" value="GntR"/>
    <property type="match status" value="1"/>
</dbReference>
<dbReference type="InterPro" id="IPR036390">
    <property type="entry name" value="WH_DNA-bd_sf"/>
</dbReference>
<dbReference type="EMBL" id="QPGL01000002">
    <property type="protein sequence ID" value="RCS69978.1"/>
    <property type="molecule type" value="Genomic_DNA"/>
</dbReference>
<dbReference type="InterPro" id="IPR000524">
    <property type="entry name" value="Tscrpt_reg_HTH_GntR"/>
</dbReference>
<dbReference type="SUPFAM" id="SSF48008">
    <property type="entry name" value="GntR ligand-binding domain-like"/>
    <property type="match status" value="1"/>
</dbReference>
<accession>A0A368LH03</accession>
<evidence type="ECO:0000256" key="3">
    <source>
        <dbReference type="ARBA" id="ARBA00023163"/>
    </source>
</evidence>
<comment type="caution">
    <text evidence="5">The sequence shown here is derived from an EMBL/GenBank/DDBJ whole genome shotgun (WGS) entry which is preliminary data.</text>
</comment>
<keyword evidence="2" id="KW-0238">DNA-binding</keyword>
<dbReference type="PROSITE" id="PS50949">
    <property type="entry name" value="HTH_GNTR"/>
    <property type="match status" value="1"/>
</dbReference>
<sequence>MANEFNSISGSKRSLHVQVAREIARGILSGKLPQGSIIPGEMALCEQFGVSRTALREAVKLLTSKCLLESRPKIGTRVVARANWNFLDSQLIEWMDGIIDSEQFFHQFLGLRRAIEPEACALAAQHATVEQRIELSETFQKMCDVAAKAEEEFFDQAEWTAVDMKFHNLIFNSTGNDFYLPFGNILMTMYKNFIVHSSEKGGLCLQEHRDIYEAIMAGNADKARSCSANHLQESKHRLPALN</sequence>
<dbReference type="GO" id="GO:0003700">
    <property type="term" value="F:DNA-binding transcription factor activity"/>
    <property type="evidence" value="ECO:0007669"/>
    <property type="project" value="InterPro"/>
</dbReference>
<gene>
    <name evidence="5" type="ORF">CIK83_10870</name>
</gene>
<proteinExistence type="predicted"/>
<dbReference type="Proteomes" id="UP000252479">
    <property type="component" value="Unassembled WGS sequence"/>
</dbReference>
<dbReference type="PRINTS" id="PR00035">
    <property type="entry name" value="HTHGNTR"/>
</dbReference>
<reference evidence="5 6" key="1">
    <citation type="journal article" date="2017" name="Elife">
        <title>Extensive horizontal gene transfer in cheese-associated bacteria.</title>
        <authorList>
            <person name="Bonham K.S."/>
            <person name="Wolfe B.E."/>
            <person name="Dutton R.J."/>
        </authorList>
    </citation>
    <scope>NUCLEOTIDE SEQUENCE [LARGE SCALE GENOMIC DNA]</scope>
    <source>
        <strain evidence="5 6">JB196</strain>
    </source>
</reference>
<dbReference type="InterPro" id="IPR011711">
    <property type="entry name" value="GntR_C"/>
</dbReference>
<dbReference type="RefSeq" id="WP_086960613.1">
    <property type="nucleotide sequence ID" value="NZ_FUKS01000034.1"/>
</dbReference>
<keyword evidence="6" id="KW-1185">Reference proteome</keyword>
<dbReference type="Gene3D" id="1.20.120.530">
    <property type="entry name" value="GntR ligand-binding domain-like"/>
    <property type="match status" value="1"/>
</dbReference>
<dbReference type="SMART" id="SM00345">
    <property type="entry name" value="HTH_GNTR"/>
    <property type="match status" value="1"/>
</dbReference>
<dbReference type="GeneID" id="303189424"/>
<evidence type="ECO:0000313" key="5">
    <source>
        <dbReference type="EMBL" id="RCS69978.1"/>
    </source>
</evidence>
<dbReference type="Pfam" id="PF07729">
    <property type="entry name" value="FCD"/>
    <property type="match status" value="1"/>
</dbReference>
<evidence type="ECO:0000313" key="6">
    <source>
        <dbReference type="Proteomes" id="UP000252479"/>
    </source>
</evidence>
<dbReference type="PANTHER" id="PTHR43537:SF44">
    <property type="entry name" value="GNTR FAMILY REGULATORY PROTEIN"/>
    <property type="match status" value="1"/>
</dbReference>
<dbReference type="InterPro" id="IPR008920">
    <property type="entry name" value="TF_FadR/GntR_C"/>
</dbReference>
<evidence type="ECO:0000256" key="1">
    <source>
        <dbReference type="ARBA" id="ARBA00023015"/>
    </source>
</evidence>
<feature type="domain" description="HTH gntR-type" evidence="4">
    <location>
        <begin position="13"/>
        <end position="81"/>
    </location>
</feature>
<evidence type="ECO:0000259" key="4">
    <source>
        <dbReference type="PROSITE" id="PS50949"/>
    </source>
</evidence>
<keyword evidence="3" id="KW-0804">Transcription</keyword>
<protein>
    <submittedName>
        <fullName evidence="5">FadR family transcriptional regulator</fullName>
    </submittedName>
</protein>
<dbReference type="CDD" id="cd07377">
    <property type="entry name" value="WHTH_GntR"/>
    <property type="match status" value="1"/>
</dbReference>
<dbReference type="GO" id="GO:0003677">
    <property type="term" value="F:DNA binding"/>
    <property type="evidence" value="ECO:0007669"/>
    <property type="project" value="UniProtKB-KW"/>
</dbReference>
<dbReference type="PANTHER" id="PTHR43537">
    <property type="entry name" value="TRANSCRIPTIONAL REGULATOR, GNTR FAMILY"/>
    <property type="match status" value="1"/>
</dbReference>
<evidence type="ECO:0000256" key="2">
    <source>
        <dbReference type="ARBA" id="ARBA00023125"/>
    </source>
</evidence>